<dbReference type="EMBL" id="UFYD01000001">
    <property type="protein sequence ID" value="STC96893.1"/>
    <property type="molecule type" value="Genomic_DNA"/>
</dbReference>
<dbReference type="AlphaFoldDB" id="A0A7Z7LUE2"/>
<feature type="signal peptide" evidence="1">
    <location>
        <begin position="1"/>
        <end position="20"/>
    </location>
</feature>
<name>A0A7Z7LUE2_9FLAO</name>
<comment type="caution">
    <text evidence="2">The sequence shown here is derived from an EMBL/GenBank/DDBJ whole genome shotgun (WGS) entry which is preliminary data.</text>
</comment>
<gene>
    <name evidence="2" type="ORF">NCTC10588_00784</name>
</gene>
<dbReference type="InterPro" id="IPR045391">
    <property type="entry name" value="DUF6520"/>
</dbReference>
<evidence type="ECO:0000313" key="2">
    <source>
        <dbReference type="EMBL" id="STC96893.1"/>
    </source>
</evidence>
<evidence type="ECO:0000256" key="1">
    <source>
        <dbReference type="SAM" id="SignalP"/>
    </source>
</evidence>
<evidence type="ECO:0000313" key="3">
    <source>
        <dbReference type="Proteomes" id="UP000254876"/>
    </source>
</evidence>
<protein>
    <recommendedName>
        <fullName evidence="4">DUF333 domain-containing protein</fullName>
    </recommendedName>
</protein>
<dbReference type="Proteomes" id="UP000254876">
    <property type="component" value="Unassembled WGS sequence"/>
</dbReference>
<dbReference type="Pfam" id="PF20130">
    <property type="entry name" value="DUF6520"/>
    <property type="match status" value="1"/>
</dbReference>
<accession>A0A7Z7LUE2</accession>
<feature type="chain" id="PRO_5030851143" description="DUF333 domain-containing protein" evidence="1">
    <location>
        <begin position="21"/>
        <end position="91"/>
    </location>
</feature>
<proteinExistence type="predicted"/>
<dbReference type="RefSeq" id="WP_078721063.1">
    <property type="nucleotide sequence ID" value="NZ_CP115634.1"/>
</dbReference>
<reference evidence="2 3" key="1">
    <citation type="submission" date="2018-06" db="EMBL/GenBank/DDBJ databases">
        <authorList>
            <consortium name="Pathogen Informatics"/>
            <person name="Doyle S."/>
        </authorList>
    </citation>
    <scope>NUCLEOTIDE SEQUENCE [LARGE SCALE GENOMIC DNA]</scope>
    <source>
        <strain evidence="2 3">NCTC10588</strain>
    </source>
</reference>
<sequence length="91" mass="9755">MKKMILPAFVMLIGAGAAFASQSAKASSNNLQLQTGYIYSTATNECVPIRMCSDVEGDVCTVNDQANGQPVYKLNVPGNFSSCNKTLYKPQ</sequence>
<organism evidence="2 3">
    <name type="scientific">Elizabethkingia anophelis</name>
    <dbReference type="NCBI Taxonomy" id="1117645"/>
    <lineage>
        <taxon>Bacteria</taxon>
        <taxon>Pseudomonadati</taxon>
        <taxon>Bacteroidota</taxon>
        <taxon>Flavobacteriia</taxon>
        <taxon>Flavobacteriales</taxon>
        <taxon>Weeksellaceae</taxon>
        <taxon>Elizabethkingia</taxon>
    </lineage>
</organism>
<evidence type="ECO:0008006" key="4">
    <source>
        <dbReference type="Google" id="ProtNLM"/>
    </source>
</evidence>
<keyword evidence="1" id="KW-0732">Signal</keyword>